<feature type="signal peptide" evidence="2">
    <location>
        <begin position="1"/>
        <end position="20"/>
    </location>
</feature>
<protein>
    <submittedName>
        <fullName evidence="3">Uncharacterized protein</fullName>
    </submittedName>
</protein>
<dbReference type="InterPro" id="IPR005220">
    <property type="entry name" value="CarO-like"/>
</dbReference>
<feature type="chain" id="PRO_5003921929" evidence="2">
    <location>
        <begin position="21"/>
        <end position="133"/>
    </location>
</feature>
<dbReference type="RefSeq" id="WP_008914002.1">
    <property type="nucleotide sequence ID" value="NZ_CM001773.1"/>
</dbReference>
<evidence type="ECO:0000313" key="4">
    <source>
        <dbReference type="Proteomes" id="UP000010290"/>
    </source>
</evidence>
<dbReference type="Proteomes" id="UP000010290">
    <property type="component" value="Chromosome"/>
</dbReference>
<dbReference type="AlphaFoldDB" id="K8WVY6"/>
<dbReference type="Pfam" id="PF04076">
    <property type="entry name" value="BOF"/>
    <property type="match status" value="1"/>
</dbReference>
<dbReference type="OrthoDB" id="598245at2"/>
<sequence>MKKLPLIALIAALASAPVLAVNGGFEGPGSTTTVTQNQQAGGFKGPMSGQTTVAKALELSDDARVVLQGNIVKQLDRKHYEFTDNTGTIRIEISPKRWNGLTVTPKDKVEIRGKIDKDRDSFEVDVKHIQIIK</sequence>
<keyword evidence="4" id="KW-1185">Reference proteome</keyword>
<dbReference type="InterPro" id="IPR036700">
    <property type="entry name" value="BOBF_sf"/>
</dbReference>
<dbReference type="InterPro" id="IPR016052">
    <property type="entry name" value="YgiW/YdeI"/>
</dbReference>
<dbReference type="NCBIfam" id="TIGR00156">
    <property type="entry name" value="YgiW/YdeI family stress tolerance OB fold protein"/>
    <property type="match status" value="1"/>
</dbReference>
<dbReference type="PATRIC" id="fig|1141660.3.peg.95"/>
<organism evidence="3 4">
    <name type="scientific">Providencia sneebia DSM 19967</name>
    <dbReference type="NCBI Taxonomy" id="1141660"/>
    <lineage>
        <taxon>Bacteria</taxon>
        <taxon>Pseudomonadati</taxon>
        <taxon>Pseudomonadota</taxon>
        <taxon>Gammaproteobacteria</taxon>
        <taxon>Enterobacterales</taxon>
        <taxon>Morganellaceae</taxon>
        <taxon>Providencia</taxon>
    </lineage>
</organism>
<evidence type="ECO:0000256" key="2">
    <source>
        <dbReference type="SAM" id="SignalP"/>
    </source>
</evidence>
<dbReference type="SUPFAM" id="SSF101756">
    <property type="entry name" value="Hypothetical protein YgiW"/>
    <property type="match status" value="1"/>
</dbReference>
<evidence type="ECO:0000256" key="1">
    <source>
        <dbReference type="ARBA" id="ARBA00022729"/>
    </source>
</evidence>
<dbReference type="PANTHER" id="PTHR36571:SF1">
    <property type="entry name" value="PROTEIN YGIW"/>
    <property type="match status" value="1"/>
</dbReference>
<evidence type="ECO:0000313" key="3">
    <source>
        <dbReference type="EMBL" id="EKT61572.1"/>
    </source>
</evidence>
<dbReference type="EMBL" id="AKKN01000001">
    <property type="protein sequence ID" value="EKT61572.1"/>
    <property type="molecule type" value="Genomic_DNA"/>
</dbReference>
<comment type="caution">
    <text evidence="3">The sequence shown here is derived from an EMBL/GenBank/DDBJ whole genome shotgun (WGS) entry which is preliminary data.</text>
</comment>
<dbReference type="PANTHER" id="PTHR36571">
    <property type="entry name" value="PROTEIN YGIW"/>
    <property type="match status" value="1"/>
</dbReference>
<reference evidence="3 4" key="1">
    <citation type="journal article" date="2012" name="BMC Genomics">
        <title>Comparative genomics of bacteria in the genus Providencia isolated from wild Drosophila melanogaster.</title>
        <authorList>
            <person name="Galac M.R."/>
            <person name="Lazzaro B.P."/>
        </authorList>
    </citation>
    <scope>NUCLEOTIDE SEQUENCE [LARGE SCALE GENOMIC DNA]</scope>
    <source>
        <strain evidence="3 4">DSM 19967</strain>
    </source>
</reference>
<dbReference type="Gene3D" id="2.40.50.200">
    <property type="entry name" value="Bacterial OB-fold"/>
    <property type="match status" value="1"/>
</dbReference>
<keyword evidence="1 2" id="KW-0732">Signal</keyword>
<accession>K8WVY6</accession>
<dbReference type="HOGENOM" id="CLU_118907_1_0_6"/>
<gene>
    <name evidence="3" type="ORF">OO7_00475</name>
</gene>
<proteinExistence type="predicted"/>
<dbReference type="NCBIfam" id="NF033674">
    <property type="entry name" value="stress_OB_fold"/>
    <property type="match status" value="1"/>
</dbReference>
<name>K8WVY6_9GAMM</name>